<organism evidence="1 2">
    <name type="scientific">Octopus vulgaris</name>
    <name type="common">Common octopus</name>
    <dbReference type="NCBI Taxonomy" id="6645"/>
    <lineage>
        <taxon>Eukaryota</taxon>
        <taxon>Metazoa</taxon>
        <taxon>Spiralia</taxon>
        <taxon>Lophotrochozoa</taxon>
        <taxon>Mollusca</taxon>
        <taxon>Cephalopoda</taxon>
        <taxon>Coleoidea</taxon>
        <taxon>Octopodiformes</taxon>
        <taxon>Octopoda</taxon>
        <taxon>Incirrata</taxon>
        <taxon>Octopodidae</taxon>
        <taxon>Octopus</taxon>
    </lineage>
</organism>
<sequence>MVAVSVVLQIFIEVIFHQMNNFTAIVTHTKEQDAVLFIDNKVYANIPEINGGNHCKDSFVQHEVTSHSNCFVRSNSYRHYEPTMKYSPNQTRICQHHCEVFIRRENNILQTVKRHLHNEYSFAIASQSRSIKHIAEKLIAYRRKQKSGCQTSVEIISSTAKKCS</sequence>
<name>A0AA36AM67_OCTVU</name>
<gene>
    <name evidence="1" type="ORF">OCTVUL_1B020203</name>
</gene>
<reference evidence="1" key="1">
    <citation type="submission" date="2023-08" db="EMBL/GenBank/DDBJ databases">
        <authorList>
            <person name="Alioto T."/>
            <person name="Alioto T."/>
            <person name="Gomez Garrido J."/>
        </authorList>
    </citation>
    <scope>NUCLEOTIDE SEQUENCE</scope>
</reference>
<accession>A0AA36AM67</accession>
<dbReference type="Proteomes" id="UP001162480">
    <property type="component" value="Chromosome 2"/>
</dbReference>
<proteinExistence type="predicted"/>
<dbReference type="AlphaFoldDB" id="A0AA36AM67"/>
<keyword evidence="2" id="KW-1185">Reference proteome</keyword>
<protein>
    <submittedName>
        <fullName evidence="1">Uncharacterized protein</fullName>
    </submittedName>
</protein>
<evidence type="ECO:0000313" key="2">
    <source>
        <dbReference type="Proteomes" id="UP001162480"/>
    </source>
</evidence>
<dbReference type="EMBL" id="OX597815">
    <property type="protein sequence ID" value="CAI9718765.1"/>
    <property type="molecule type" value="Genomic_DNA"/>
</dbReference>
<evidence type="ECO:0000313" key="1">
    <source>
        <dbReference type="EMBL" id="CAI9718765.1"/>
    </source>
</evidence>